<feature type="domain" description="Myb-like" evidence="5">
    <location>
        <begin position="495"/>
        <end position="544"/>
    </location>
</feature>
<keyword evidence="3" id="KW-0539">Nucleus</keyword>
<dbReference type="SMART" id="SM00717">
    <property type="entry name" value="SANT"/>
    <property type="match status" value="3"/>
</dbReference>
<feature type="compositionally biased region" description="Polar residues" evidence="4">
    <location>
        <begin position="275"/>
        <end position="289"/>
    </location>
</feature>
<proteinExistence type="predicted"/>
<dbReference type="Pfam" id="PF13921">
    <property type="entry name" value="Myb_DNA-bind_6"/>
    <property type="match status" value="1"/>
</dbReference>
<feature type="compositionally biased region" description="Basic residues" evidence="4">
    <location>
        <begin position="780"/>
        <end position="792"/>
    </location>
</feature>
<dbReference type="InterPro" id="IPR051651">
    <property type="entry name" value="DMTF1_DNA-bind_reg"/>
</dbReference>
<feature type="domain" description="HTH myb-type" evidence="6">
    <location>
        <begin position="497"/>
        <end position="548"/>
    </location>
</feature>
<evidence type="ECO:0000259" key="6">
    <source>
        <dbReference type="PROSITE" id="PS51294"/>
    </source>
</evidence>
<feature type="compositionally biased region" description="Basic residues" evidence="4">
    <location>
        <begin position="652"/>
        <end position="665"/>
    </location>
</feature>
<name>A0A517LR68_9PEZI</name>
<dbReference type="OrthoDB" id="39591at2759"/>
<reference evidence="7 8" key="1">
    <citation type="submission" date="2019-07" db="EMBL/GenBank/DDBJ databases">
        <title>Finished genome of Venturia effusa.</title>
        <authorList>
            <person name="Young C.A."/>
            <person name="Cox M.P."/>
            <person name="Ganley A.R.D."/>
            <person name="David W.J."/>
        </authorList>
    </citation>
    <scope>NUCLEOTIDE SEQUENCE [LARGE SCALE GENOMIC DNA]</scope>
    <source>
        <strain evidence="8">albino</strain>
    </source>
</reference>
<evidence type="ECO:0008006" key="9">
    <source>
        <dbReference type="Google" id="ProtNLM"/>
    </source>
</evidence>
<evidence type="ECO:0000259" key="5">
    <source>
        <dbReference type="PROSITE" id="PS50090"/>
    </source>
</evidence>
<dbReference type="Proteomes" id="UP000316270">
    <property type="component" value="Chromosome 19"/>
</dbReference>
<accession>A0A517LR68</accession>
<dbReference type="InterPro" id="IPR017930">
    <property type="entry name" value="Myb_dom"/>
</dbReference>
<evidence type="ECO:0000313" key="8">
    <source>
        <dbReference type="Proteomes" id="UP000316270"/>
    </source>
</evidence>
<feature type="region of interest" description="Disordered" evidence="4">
    <location>
        <begin position="776"/>
        <end position="832"/>
    </location>
</feature>
<dbReference type="PROSITE" id="PS51294">
    <property type="entry name" value="HTH_MYB"/>
    <property type="match status" value="1"/>
</dbReference>
<feature type="compositionally biased region" description="Low complexity" evidence="4">
    <location>
        <begin position="291"/>
        <end position="312"/>
    </location>
</feature>
<dbReference type="PROSITE" id="PS50090">
    <property type="entry name" value="MYB_LIKE"/>
    <property type="match status" value="1"/>
</dbReference>
<dbReference type="Gene3D" id="1.10.10.60">
    <property type="entry name" value="Homeodomain-like"/>
    <property type="match status" value="1"/>
</dbReference>
<dbReference type="GO" id="GO:0005634">
    <property type="term" value="C:nucleus"/>
    <property type="evidence" value="ECO:0007669"/>
    <property type="project" value="UniProtKB-SubCell"/>
</dbReference>
<organism evidence="7 8">
    <name type="scientific">Venturia effusa</name>
    <dbReference type="NCBI Taxonomy" id="50376"/>
    <lineage>
        <taxon>Eukaryota</taxon>
        <taxon>Fungi</taxon>
        <taxon>Dikarya</taxon>
        <taxon>Ascomycota</taxon>
        <taxon>Pezizomycotina</taxon>
        <taxon>Dothideomycetes</taxon>
        <taxon>Pleosporomycetidae</taxon>
        <taxon>Venturiales</taxon>
        <taxon>Venturiaceae</taxon>
        <taxon>Venturia</taxon>
    </lineage>
</organism>
<comment type="subcellular location">
    <subcellularLocation>
        <location evidence="1">Nucleus</location>
    </subcellularLocation>
</comment>
<dbReference type="PANTHER" id="PTHR46380">
    <property type="entry name" value="CYCLIN-D-BINDING MYB-LIKE TRANSCRIPTION FACTOR 1"/>
    <property type="match status" value="1"/>
</dbReference>
<evidence type="ECO:0000256" key="1">
    <source>
        <dbReference type="ARBA" id="ARBA00004123"/>
    </source>
</evidence>
<feature type="compositionally biased region" description="Polar residues" evidence="4">
    <location>
        <begin position="313"/>
        <end position="336"/>
    </location>
</feature>
<sequence length="832" mass="92773">MDFSDAIDLLDRWKDQEDACTFDDPMDLDWSDQGVYFPSDFQAYQDSDQPVYQNPYQASATFSGIRTQAWIPTTPVAIHRGLLTPLASPATRGYGAEDVSFSGSFTPARDSAVSQSYLATPPSREPYQFVGFGYFGDTSSNLDFTFHEPLASTASPSFQAHSHLASPYSEALNSTPAYDYSFLNPTQSQSPTRLLPAFEMGQESSQMLPPTANNQTPNPPSARARDGQPPIPRAQSTGWNAINKSPPAQSSVKLTSSKREDRSKTKRKRVEQAPTLPNSQRASQSTATRFVSLQAKSPSSSPSPVSAESSVADQSPQPTSRVETPCSDGSKNTARTPMSAREIATEESEAETSVDGEVSPPPKRRKTSRTPTTPTPPATPVANGRRVPRSGDRTRASASGSPQSSATPPRLNAGRRPRQQQETNTGRYTEAEIARLERAVHTWRDDHNLTQKAMNDLLNSNARANDFPGGLWDFICSALSHRERHSVQKAVKRKFNNRKRGTWTPDDDAELCALYKMYKNQWQRIGEENNRGAEASRDRWRNYCKNGSAQEKGEWTPAEEKRFAQLMRDTVQVLVQQRIKDIKAGKSVPERFEPAELMDFGILSEKMGGTRSRLQCRNKFEKFKKRDSQNLDFINKPMDSLNGLEFEASTQKAKRKSQAKPRKSSARVSEEAEALHNYNEKMLIGDKYNILLGIQKVLIQTGITNEADIPWDDVVEADNQLSWSILDRKIVLQRMQAEYPSPDEESSCIDVVTGITEILESEYVDDPETLEVCYKDRPRSTGKQRTYSKKASRARDSISALKIADQDEDESPARSLPTPGSMDDDDDEEDGI</sequence>
<dbReference type="GO" id="GO:0003700">
    <property type="term" value="F:DNA-binding transcription factor activity"/>
    <property type="evidence" value="ECO:0007669"/>
    <property type="project" value="TreeGrafter"/>
</dbReference>
<dbReference type="STRING" id="50376.A0A517LR68"/>
<feature type="compositionally biased region" description="Acidic residues" evidence="4">
    <location>
        <begin position="822"/>
        <end position="832"/>
    </location>
</feature>
<dbReference type="EMBL" id="CP042203">
    <property type="protein sequence ID" value="QDS78137.1"/>
    <property type="molecule type" value="Genomic_DNA"/>
</dbReference>
<gene>
    <name evidence="7" type="ORF">FKW77_004593</name>
</gene>
<feature type="compositionally biased region" description="Polar residues" evidence="4">
    <location>
        <begin position="234"/>
        <end position="255"/>
    </location>
</feature>
<dbReference type="PANTHER" id="PTHR46380:SF2">
    <property type="entry name" value="CYCLIN-D-BINDING MYB-LIKE TRANSCRIPTION FACTOR 1"/>
    <property type="match status" value="1"/>
</dbReference>
<protein>
    <recommendedName>
        <fullName evidence="9">Myb-like domain-containing protein</fullName>
    </recommendedName>
</protein>
<dbReference type="SUPFAM" id="SSF46689">
    <property type="entry name" value="Homeodomain-like"/>
    <property type="match status" value="1"/>
</dbReference>
<keyword evidence="2" id="KW-0238">DNA-binding</keyword>
<dbReference type="InterPro" id="IPR009057">
    <property type="entry name" value="Homeodomain-like_sf"/>
</dbReference>
<feature type="region of interest" description="Disordered" evidence="4">
    <location>
        <begin position="648"/>
        <end position="670"/>
    </location>
</feature>
<evidence type="ECO:0000256" key="4">
    <source>
        <dbReference type="SAM" id="MobiDB-lite"/>
    </source>
</evidence>
<dbReference type="GO" id="GO:0000976">
    <property type="term" value="F:transcription cis-regulatory region binding"/>
    <property type="evidence" value="ECO:0007669"/>
    <property type="project" value="TreeGrafter"/>
</dbReference>
<evidence type="ECO:0000256" key="2">
    <source>
        <dbReference type="ARBA" id="ARBA00023125"/>
    </source>
</evidence>
<dbReference type="AlphaFoldDB" id="A0A517LR68"/>
<evidence type="ECO:0000256" key="3">
    <source>
        <dbReference type="ARBA" id="ARBA00023242"/>
    </source>
</evidence>
<evidence type="ECO:0000313" key="7">
    <source>
        <dbReference type="EMBL" id="QDS78137.1"/>
    </source>
</evidence>
<feature type="region of interest" description="Disordered" evidence="4">
    <location>
        <begin position="203"/>
        <end position="431"/>
    </location>
</feature>
<feature type="compositionally biased region" description="Polar residues" evidence="4">
    <location>
        <begin position="396"/>
        <end position="407"/>
    </location>
</feature>
<dbReference type="InterPro" id="IPR001005">
    <property type="entry name" value="SANT/Myb"/>
</dbReference>
<feature type="compositionally biased region" description="Acidic residues" evidence="4">
    <location>
        <begin position="345"/>
        <end position="354"/>
    </location>
</feature>
<keyword evidence="8" id="KW-1185">Reference proteome</keyword>